<dbReference type="GeneID" id="4701828"/>
<feature type="compositionally biased region" description="Polar residues" evidence="1">
    <location>
        <begin position="57"/>
        <end position="75"/>
    </location>
</feature>
<keyword evidence="3" id="KW-1185">Reference proteome</keyword>
<dbReference type="OMA" id="PATDEGC"/>
<feature type="compositionally biased region" description="Acidic residues" evidence="1">
    <location>
        <begin position="30"/>
        <end position="44"/>
    </location>
</feature>
<feature type="region of interest" description="Disordered" evidence="1">
    <location>
        <begin position="1"/>
        <end position="105"/>
    </location>
</feature>
<evidence type="ECO:0000313" key="3">
    <source>
        <dbReference type="Proteomes" id="UP000006701"/>
    </source>
</evidence>
<evidence type="ECO:0000313" key="2">
    <source>
        <dbReference type="EMBL" id="EAW07793.1"/>
    </source>
</evidence>
<dbReference type="RefSeq" id="XP_001269219.1">
    <property type="nucleotide sequence ID" value="XM_001269218.1"/>
</dbReference>
<dbReference type="EMBL" id="DS027059">
    <property type="protein sequence ID" value="EAW07793.1"/>
    <property type="molecule type" value="Genomic_DNA"/>
</dbReference>
<sequence length="105" mass="11302">MPSRTSLDSRFSHMTSPSSHTNGFSRPEAMEEEAFEDVGLDDEEAKPKKKSIFSRFSELSSESQPSGNTKPSSQPLGFHIPGRKKGPTSVGSELGTIKSTEAEGA</sequence>
<name>A1CQ72_ASPCL</name>
<dbReference type="OrthoDB" id="5397330at2759"/>
<dbReference type="VEuPathDB" id="FungiDB:ACLA_025100"/>
<organism evidence="2 3">
    <name type="scientific">Aspergillus clavatus (strain ATCC 1007 / CBS 513.65 / DSM 816 / NCTC 3887 / NRRL 1 / QM 1276 / 107)</name>
    <dbReference type="NCBI Taxonomy" id="344612"/>
    <lineage>
        <taxon>Eukaryota</taxon>
        <taxon>Fungi</taxon>
        <taxon>Dikarya</taxon>
        <taxon>Ascomycota</taxon>
        <taxon>Pezizomycotina</taxon>
        <taxon>Eurotiomycetes</taxon>
        <taxon>Eurotiomycetidae</taxon>
        <taxon>Eurotiales</taxon>
        <taxon>Aspergillaceae</taxon>
        <taxon>Aspergillus</taxon>
        <taxon>Aspergillus subgen. Fumigati</taxon>
    </lineage>
</organism>
<reference evidence="2 3" key="1">
    <citation type="journal article" date="2008" name="PLoS Genet.">
        <title>Genomic islands in the pathogenic filamentous fungus Aspergillus fumigatus.</title>
        <authorList>
            <person name="Fedorova N.D."/>
            <person name="Khaldi N."/>
            <person name="Joardar V.S."/>
            <person name="Maiti R."/>
            <person name="Amedeo P."/>
            <person name="Anderson M.J."/>
            <person name="Crabtree J."/>
            <person name="Silva J.C."/>
            <person name="Badger J.H."/>
            <person name="Albarraq A."/>
            <person name="Angiuoli S."/>
            <person name="Bussey H."/>
            <person name="Bowyer P."/>
            <person name="Cotty P.J."/>
            <person name="Dyer P.S."/>
            <person name="Egan A."/>
            <person name="Galens K."/>
            <person name="Fraser-Liggett C.M."/>
            <person name="Haas B.J."/>
            <person name="Inman J.M."/>
            <person name="Kent R."/>
            <person name="Lemieux S."/>
            <person name="Malavazi I."/>
            <person name="Orvis J."/>
            <person name="Roemer T."/>
            <person name="Ronning C.M."/>
            <person name="Sundaram J.P."/>
            <person name="Sutton G."/>
            <person name="Turner G."/>
            <person name="Venter J.C."/>
            <person name="White O.R."/>
            <person name="Whitty B.R."/>
            <person name="Youngman P."/>
            <person name="Wolfe K.H."/>
            <person name="Goldman G.H."/>
            <person name="Wortman J.R."/>
            <person name="Jiang B."/>
            <person name="Denning D.W."/>
            <person name="Nierman W.C."/>
        </authorList>
    </citation>
    <scope>NUCLEOTIDE SEQUENCE [LARGE SCALE GENOMIC DNA]</scope>
    <source>
        <strain evidence="3">ATCC 1007 / CBS 513.65 / DSM 816 / NCTC 3887 / NRRL 1</strain>
    </source>
</reference>
<dbReference type="Proteomes" id="UP000006701">
    <property type="component" value="Unassembled WGS sequence"/>
</dbReference>
<protein>
    <submittedName>
        <fullName evidence="2">Uncharacterized protein</fullName>
    </submittedName>
</protein>
<dbReference type="AlphaFoldDB" id="A1CQ72"/>
<evidence type="ECO:0000256" key="1">
    <source>
        <dbReference type="SAM" id="MobiDB-lite"/>
    </source>
</evidence>
<proteinExistence type="predicted"/>
<gene>
    <name evidence="2" type="ORF">ACLA_025100</name>
</gene>
<dbReference type="HOGENOM" id="CLU_2236053_0_0_1"/>
<dbReference type="KEGG" id="act:ACLA_025100"/>
<feature type="compositionally biased region" description="Polar residues" evidence="1">
    <location>
        <begin position="1"/>
        <end position="24"/>
    </location>
</feature>
<accession>A1CQ72</accession>